<dbReference type="STRING" id="86666.SAMN04490247_3119"/>
<organism evidence="1 2">
    <name type="scientific">Salimicrobium halophilum</name>
    <dbReference type="NCBI Taxonomy" id="86666"/>
    <lineage>
        <taxon>Bacteria</taxon>
        <taxon>Bacillati</taxon>
        <taxon>Bacillota</taxon>
        <taxon>Bacilli</taxon>
        <taxon>Bacillales</taxon>
        <taxon>Bacillaceae</taxon>
        <taxon>Salimicrobium</taxon>
    </lineage>
</organism>
<evidence type="ECO:0008006" key="3">
    <source>
        <dbReference type="Google" id="ProtNLM"/>
    </source>
</evidence>
<protein>
    <recommendedName>
        <fullName evidence="3">PQQ-like domain-containing protein</fullName>
    </recommendedName>
</protein>
<keyword evidence="2" id="KW-1185">Reference proteome</keyword>
<dbReference type="SUPFAM" id="SSF63829">
    <property type="entry name" value="Calcium-dependent phosphotriesterase"/>
    <property type="match status" value="1"/>
</dbReference>
<evidence type="ECO:0000313" key="1">
    <source>
        <dbReference type="EMBL" id="SDJ76059.1"/>
    </source>
</evidence>
<proteinExistence type="predicted"/>
<name>A0A1G8WCL5_9BACI</name>
<dbReference type="Gene3D" id="2.130.10.10">
    <property type="entry name" value="YVTN repeat-like/Quinoprotein amine dehydrogenase"/>
    <property type="match status" value="1"/>
</dbReference>
<dbReference type="Proteomes" id="UP000199225">
    <property type="component" value="Unassembled WGS sequence"/>
</dbReference>
<dbReference type="OrthoDB" id="9794322at2"/>
<dbReference type="AlphaFoldDB" id="A0A1G8WCL5"/>
<evidence type="ECO:0000313" key="2">
    <source>
        <dbReference type="Proteomes" id="UP000199225"/>
    </source>
</evidence>
<dbReference type="RefSeq" id="WP_093194771.1">
    <property type="nucleotide sequence ID" value="NZ_FNEV01000015.1"/>
</dbReference>
<dbReference type="InterPro" id="IPR015943">
    <property type="entry name" value="WD40/YVTN_repeat-like_dom_sf"/>
</dbReference>
<reference evidence="2" key="1">
    <citation type="submission" date="2016-10" db="EMBL/GenBank/DDBJ databases">
        <authorList>
            <person name="Varghese N."/>
            <person name="Submissions S."/>
        </authorList>
    </citation>
    <scope>NUCLEOTIDE SEQUENCE [LARGE SCALE GENOMIC DNA]</scope>
    <source>
        <strain evidence="2">DSM 4771</strain>
    </source>
</reference>
<dbReference type="EMBL" id="FNEV01000015">
    <property type="protein sequence ID" value="SDJ76059.1"/>
    <property type="molecule type" value="Genomic_DNA"/>
</dbReference>
<sequence>MAKQTWVNISGTWRKVVSAWSNVNGTWKKDVMPKGIVSGSWKEFMQYVLSYVTRVWEEDAMRSGHEDVIVDGLSNVYVITDYGTYIQKYDPNGSLVWSVLSNDVYGIAGDDFSSLAEHKSAPSNYFYVGGESGAFRIDATSGSSVNENTDSSYLDVTEIIQDPVSNDVFVATFRSSSTRIERWNEDFSSSVWFRNLSHSDMITSMHYDDINDLLFLGDNGGRLTKINAGNGGIAWEEVVGSSVFGVASDANGNSYCLISSDDIIQKDTDGNTISTTDMSSLNPYGMEGKMESGSLYLYVNGFNNGIDKLDEELNIVWRNVGLSDADTECLYISDNYEIAVGSYYTAQKVGLLEQY</sequence>
<accession>A0A1G8WCL5</accession>
<gene>
    <name evidence="1" type="ORF">SAMN04490247_3119</name>
</gene>